<dbReference type="CDD" id="cd00198">
    <property type="entry name" value="vWFA"/>
    <property type="match status" value="1"/>
</dbReference>
<dbReference type="Gene3D" id="3.40.50.410">
    <property type="entry name" value="von Willebrand factor, type A domain"/>
    <property type="match status" value="1"/>
</dbReference>
<sequence length="269" mass="28405">MGQLDEAAFDEAMQNSPDETLSMLADLTAATDPALRNLARRLAGRIMIELARTGAKTPRGVGKMALRRFQPDAGDIDIDASLDALNELRTLGSLDADELRVRGWIKPGTAISVVVDRSGSMGGKPLATSAMAAAAVAAREPNDYSVLVFGNDVVVAKSQNTHRSSDEVVNTVLSLRGFGTTDLAQALQTAHQQLQRSRASRRITVLLSDCRATVEGDAVAAAMSLDELVVIAPFNDDAEAKTFAEAVGARFTTVSGPSDVPDALARVLD</sequence>
<gene>
    <name evidence="2" type="ORF">UFOPK2166_00680</name>
    <name evidence="3" type="ORF">UFOPK2872_00846</name>
</gene>
<dbReference type="SMART" id="SM00327">
    <property type="entry name" value="VWA"/>
    <property type="match status" value="1"/>
</dbReference>
<feature type="domain" description="VWFA" evidence="1">
    <location>
        <begin position="110"/>
        <end position="269"/>
    </location>
</feature>
<dbReference type="Pfam" id="PF13519">
    <property type="entry name" value="VWA_2"/>
    <property type="match status" value="1"/>
</dbReference>
<evidence type="ECO:0000259" key="1">
    <source>
        <dbReference type="PROSITE" id="PS50234"/>
    </source>
</evidence>
<evidence type="ECO:0000313" key="3">
    <source>
        <dbReference type="EMBL" id="CAB4765845.1"/>
    </source>
</evidence>
<dbReference type="InterPro" id="IPR002035">
    <property type="entry name" value="VWF_A"/>
</dbReference>
<dbReference type="EMBL" id="CAEZZM010000098">
    <property type="protein sequence ID" value="CAB4765845.1"/>
    <property type="molecule type" value="Genomic_DNA"/>
</dbReference>
<protein>
    <submittedName>
        <fullName evidence="2">Unannotated protein</fullName>
    </submittedName>
</protein>
<evidence type="ECO:0000313" key="2">
    <source>
        <dbReference type="EMBL" id="CAB4648684.1"/>
    </source>
</evidence>
<organism evidence="2">
    <name type="scientific">freshwater metagenome</name>
    <dbReference type="NCBI Taxonomy" id="449393"/>
    <lineage>
        <taxon>unclassified sequences</taxon>
        <taxon>metagenomes</taxon>
        <taxon>ecological metagenomes</taxon>
    </lineage>
</organism>
<dbReference type="EMBL" id="CAEZWB010000074">
    <property type="protein sequence ID" value="CAB4648684.1"/>
    <property type="molecule type" value="Genomic_DNA"/>
</dbReference>
<reference evidence="2" key="1">
    <citation type="submission" date="2020-05" db="EMBL/GenBank/DDBJ databases">
        <authorList>
            <person name="Chiriac C."/>
            <person name="Salcher M."/>
            <person name="Ghai R."/>
            <person name="Kavagutti S V."/>
        </authorList>
    </citation>
    <scope>NUCLEOTIDE SEQUENCE</scope>
</reference>
<dbReference type="AlphaFoldDB" id="A0A6J6KKL1"/>
<name>A0A6J6KKL1_9ZZZZ</name>
<accession>A0A6J6KKL1</accession>
<proteinExistence type="predicted"/>
<dbReference type="SUPFAM" id="SSF53300">
    <property type="entry name" value="vWA-like"/>
    <property type="match status" value="1"/>
</dbReference>
<dbReference type="PROSITE" id="PS50234">
    <property type="entry name" value="VWFA"/>
    <property type="match status" value="1"/>
</dbReference>
<dbReference type="InterPro" id="IPR036465">
    <property type="entry name" value="vWFA_dom_sf"/>
</dbReference>